<evidence type="ECO:0000313" key="3">
    <source>
        <dbReference type="Proteomes" id="UP000319771"/>
    </source>
</evidence>
<dbReference type="PANTHER" id="PTHR33993">
    <property type="entry name" value="GLYOXALASE-RELATED"/>
    <property type="match status" value="1"/>
</dbReference>
<evidence type="ECO:0000313" key="2">
    <source>
        <dbReference type="EMBL" id="TMQ71856.1"/>
    </source>
</evidence>
<dbReference type="AlphaFoldDB" id="A0A538U7J1"/>
<dbReference type="InterPro" id="IPR052164">
    <property type="entry name" value="Anthracycline_SecMetBiosynth"/>
</dbReference>
<dbReference type="InterPro" id="IPR029068">
    <property type="entry name" value="Glyas_Bleomycin-R_OHBP_Dase"/>
</dbReference>
<dbReference type="Gene3D" id="3.10.180.10">
    <property type="entry name" value="2,3-Dihydroxybiphenyl 1,2-Dioxygenase, domain 1"/>
    <property type="match status" value="1"/>
</dbReference>
<reference evidence="2 3" key="1">
    <citation type="journal article" date="2019" name="Nat. Microbiol.">
        <title>Mediterranean grassland soil C-N compound turnover is dependent on rainfall and depth, and is mediated by genomically divergent microorganisms.</title>
        <authorList>
            <person name="Diamond S."/>
            <person name="Andeer P.F."/>
            <person name="Li Z."/>
            <person name="Crits-Christoph A."/>
            <person name="Burstein D."/>
            <person name="Anantharaman K."/>
            <person name="Lane K.R."/>
            <person name="Thomas B.C."/>
            <person name="Pan C."/>
            <person name="Northen T.R."/>
            <person name="Banfield J.F."/>
        </authorList>
    </citation>
    <scope>NUCLEOTIDE SEQUENCE [LARGE SCALE GENOMIC DNA]</scope>
    <source>
        <strain evidence="2">WS_11</strain>
    </source>
</reference>
<gene>
    <name evidence="2" type="ORF">E6K81_09075</name>
</gene>
<protein>
    <recommendedName>
        <fullName evidence="1">VOC domain-containing protein</fullName>
    </recommendedName>
</protein>
<dbReference type="EMBL" id="VBPB01000137">
    <property type="protein sequence ID" value="TMQ71856.1"/>
    <property type="molecule type" value="Genomic_DNA"/>
</dbReference>
<dbReference type="Proteomes" id="UP000319771">
    <property type="component" value="Unassembled WGS sequence"/>
</dbReference>
<dbReference type="Pfam" id="PF00903">
    <property type="entry name" value="Glyoxalase"/>
    <property type="match status" value="1"/>
</dbReference>
<organism evidence="2 3">
    <name type="scientific">Eiseniibacteriota bacterium</name>
    <dbReference type="NCBI Taxonomy" id="2212470"/>
    <lineage>
        <taxon>Bacteria</taxon>
        <taxon>Candidatus Eiseniibacteriota</taxon>
    </lineage>
</organism>
<accession>A0A538U7J1</accession>
<sequence>MAKPGPAPPVASAIGVVAHHTDYSSHDVAQVKRFYTEVLGFTDFDHEPRFDYLFVRTGPGSSLGFMPPLPGPPEQWRPPREPSIYFIVADVDRAHKALVAKGVIFEQPPADMPWGHRTAVLRDPEGRLLCLAQPIRR</sequence>
<feature type="domain" description="VOC" evidence="1">
    <location>
        <begin position="17"/>
        <end position="134"/>
    </location>
</feature>
<evidence type="ECO:0000259" key="1">
    <source>
        <dbReference type="PROSITE" id="PS51819"/>
    </source>
</evidence>
<dbReference type="InterPro" id="IPR037523">
    <property type="entry name" value="VOC_core"/>
</dbReference>
<dbReference type="SUPFAM" id="SSF54593">
    <property type="entry name" value="Glyoxalase/Bleomycin resistance protein/Dihydroxybiphenyl dioxygenase"/>
    <property type="match status" value="1"/>
</dbReference>
<dbReference type="InterPro" id="IPR004360">
    <property type="entry name" value="Glyas_Fos-R_dOase_dom"/>
</dbReference>
<proteinExistence type="predicted"/>
<comment type="caution">
    <text evidence="2">The sequence shown here is derived from an EMBL/GenBank/DDBJ whole genome shotgun (WGS) entry which is preliminary data.</text>
</comment>
<name>A0A538U7J1_UNCEI</name>
<dbReference type="PROSITE" id="PS51819">
    <property type="entry name" value="VOC"/>
    <property type="match status" value="1"/>
</dbReference>